<evidence type="ECO:0000256" key="1">
    <source>
        <dbReference type="SAM" id="Coils"/>
    </source>
</evidence>
<gene>
    <name evidence="5" type="ORF">J2Z71_000398</name>
</gene>
<feature type="coiled-coil region" evidence="1">
    <location>
        <begin position="590"/>
        <end position="624"/>
    </location>
</feature>
<keyword evidence="3" id="KW-0732">Signal</keyword>
<sequence>MKNKKRIVLMLSMALALGTITNTYAENFKVQRVYGIDNKVDYLKNHNFVKGYEDGDLKLNKGIKRSEITKLLVYANDGENIAKNLEKIQGSYKDVEINHWANGVINAATNSPVGKSGLFMINGYPDKTFKPEREITYAELAKMLVVLADDNLTEEDVKNADANWPNTWISKAQESGLLEDVAFSDVNKTVNREEAFTMFYNGIYEKSESLKEKNKEEVKEIKDSVEVKESKKRKKHKNNSSNNEEVIEEEILRAPTDGLKELKIKGLTSDNIKFMVFGLNKEGTKIQKVVNLEDVKTYIDEEYKVDLKTENISVENGTLKINGKLLTTKEWQSIKENGKKDIPYRITVLNGNTKNDKVAKIAIYEDGKAVIEKVVNKEATKALRFKVKAIQENGKQKKATAEEVLAHFNKIIDKGLTLDVKVISGELDLGNTNMTKGLWNTIKSVEGANKAIAYRITVINGEETKKIEFTADGKAHLTDGSNGAMDSGYVDKINKNIAEELEQFLIEPKNAKKLISEYDNLSDSDKLKMTDDEKENIENLKIKLEARENEAKEFKGKLDKLSNSFDLKEARKLIDDFNNNTRFDTKEIITESYLEELEEFAKKLVEAEATVEAVVTEVEEVEEVK</sequence>
<evidence type="ECO:0000256" key="2">
    <source>
        <dbReference type="SAM" id="MobiDB-lite"/>
    </source>
</evidence>
<feature type="domain" description="SLH" evidence="4">
    <location>
        <begin position="88"/>
        <end position="158"/>
    </location>
</feature>
<feature type="region of interest" description="Disordered" evidence="2">
    <location>
        <begin position="226"/>
        <end position="246"/>
    </location>
</feature>
<feature type="chain" id="PRO_5045639884" description="SLH domain-containing protein" evidence="3">
    <location>
        <begin position="26"/>
        <end position="625"/>
    </location>
</feature>
<organism evidence="5 6">
    <name type="scientific">Peptoniphilus stercorisuis</name>
    <dbReference type="NCBI Taxonomy" id="1436965"/>
    <lineage>
        <taxon>Bacteria</taxon>
        <taxon>Bacillati</taxon>
        <taxon>Bacillota</taxon>
        <taxon>Tissierellia</taxon>
        <taxon>Tissierellales</taxon>
        <taxon>Peptoniphilaceae</taxon>
        <taxon>Peptoniphilus</taxon>
    </lineage>
</organism>
<name>A0ABS4KAR7_9FIRM</name>
<feature type="coiled-coil region" evidence="1">
    <location>
        <begin position="527"/>
        <end position="564"/>
    </location>
</feature>
<comment type="caution">
    <text evidence="5">The sequence shown here is derived from an EMBL/GenBank/DDBJ whole genome shotgun (WGS) entry which is preliminary data.</text>
</comment>
<evidence type="ECO:0000259" key="4">
    <source>
        <dbReference type="PROSITE" id="PS51272"/>
    </source>
</evidence>
<evidence type="ECO:0000313" key="6">
    <source>
        <dbReference type="Proteomes" id="UP001519306"/>
    </source>
</evidence>
<dbReference type="InterPro" id="IPR001119">
    <property type="entry name" value="SLH_dom"/>
</dbReference>
<proteinExistence type="predicted"/>
<dbReference type="RefSeq" id="WP_210060182.1">
    <property type="nucleotide sequence ID" value="NZ_JAGGLJ010000003.1"/>
</dbReference>
<accession>A0ABS4KAR7</accession>
<evidence type="ECO:0000256" key="3">
    <source>
        <dbReference type="SAM" id="SignalP"/>
    </source>
</evidence>
<dbReference type="Pfam" id="PF00395">
    <property type="entry name" value="SLH"/>
    <property type="match status" value="1"/>
</dbReference>
<dbReference type="Proteomes" id="UP001519306">
    <property type="component" value="Unassembled WGS sequence"/>
</dbReference>
<protein>
    <recommendedName>
        <fullName evidence="4">SLH domain-containing protein</fullName>
    </recommendedName>
</protein>
<feature type="signal peptide" evidence="3">
    <location>
        <begin position="1"/>
        <end position="25"/>
    </location>
</feature>
<keyword evidence="1" id="KW-0175">Coiled coil</keyword>
<dbReference type="PROSITE" id="PS51272">
    <property type="entry name" value="SLH"/>
    <property type="match status" value="1"/>
</dbReference>
<evidence type="ECO:0000313" key="5">
    <source>
        <dbReference type="EMBL" id="MBP2024875.1"/>
    </source>
</evidence>
<keyword evidence="6" id="KW-1185">Reference proteome</keyword>
<reference evidence="5 6" key="1">
    <citation type="submission" date="2021-03" db="EMBL/GenBank/DDBJ databases">
        <title>Genomic Encyclopedia of Type Strains, Phase IV (KMG-IV): sequencing the most valuable type-strain genomes for metagenomic binning, comparative biology and taxonomic classification.</title>
        <authorList>
            <person name="Goeker M."/>
        </authorList>
    </citation>
    <scope>NUCLEOTIDE SEQUENCE [LARGE SCALE GENOMIC DNA]</scope>
    <source>
        <strain evidence="5 6">DSM 27563</strain>
    </source>
</reference>
<dbReference type="EMBL" id="JAGGLJ010000003">
    <property type="protein sequence ID" value="MBP2024875.1"/>
    <property type="molecule type" value="Genomic_DNA"/>
</dbReference>